<dbReference type="InterPro" id="IPR051910">
    <property type="entry name" value="ComF/GntX_DNA_util-trans"/>
</dbReference>
<dbReference type="Pfam" id="PF00156">
    <property type="entry name" value="Pribosyltran"/>
    <property type="match status" value="1"/>
</dbReference>
<dbReference type="RefSeq" id="WP_209531068.1">
    <property type="nucleotide sequence ID" value="NZ_JAEEGA010000015.1"/>
</dbReference>
<reference evidence="3" key="1">
    <citation type="submission" date="2020-12" db="EMBL/GenBank/DDBJ databases">
        <title>Vagococcus allomyrinae sp. nov. and Enterococcus lavae sp. nov., isolated from the larvae of Allomyrina dichotoma.</title>
        <authorList>
            <person name="Lee S.D."/>
        </authorList>
    </citation>
    <scope>NUCLEOTIDE SEQUENCE</scope>
    <source>
        <strain evidence="3">BWB3-3</strain>
    </source>
</reference>
<dbReference type="Gene3D" id="3.40.50.2020">
    <property type="match status" value="1"/>
</dbReference>
<dbReference type="Proteomes" id="UP000674938">
    <property type="component" value="Unassembled WGS sequence"/>
</dbReference>
<comment type="caution">
    <text evidence="3">The sequence shown here is derived from an EMBL/GenBank/DDBJ whole genome shotgun (WGS) entry which is preliminary data.</text>
</comment>
<feature type="domain" description="Phosphoribosyltransferase" evidence="2">
    <location>
        <begin position="123"/>
        <end position="175"/>
    </location>
</feature>
<accession>A0A940STL5</accession>
<dbReference type="CDD" id="cd06223">
    <property type="entry name" value="PRTases_typeI"/>
    <property type="match status" value="1"/>
</dbReference>
<dbReference type="InterPro" id="IPR000836">
    <property type="entry name" value="PRTase_dom"/>
</dbReference>
<keyword evidence="4" id="KW-1185">Reference proteome</keyword>
<dbReference type="SUPFAM" id="SSF53271">
    <property type="entry name" value="PRTase-like"/>
    <property type="match status" value="1"/>
</dbReference>
<evidence type="ECO:0000313" key="3">
    <source>
        <dbReference type="EMBL" id="MBP1043257.1"/>
    </source>
</evidence>
<protein>
    <submittedName>
        <fullName evidence="3">ComF family protein</fullName>
    </submittedName>
</protein>
<dbReference type="PANTHER" id="PTHR47505">
    <property type="entry name" value="DNA UTILIZATION PROTEIN YHGH"/>
    <property type="match status" value="1"/>
</dbReference>
<name>A0A940STL5_9ENTE</name>
<evidence type="ECO:0000259" key="2">
    <source>
        <dbReference type="Pfam" id="PF00156"/>
    </source>
</evidence>
<gene>
    <name evidence="3" type="ORF">I6N95_19740</name>
</gene>
<dbReference type="InterPro" id="IPR029057">
    <property type="entry name" value="PRTase-like"/>
</dbReference>
<sequence>MFETGYCEDCREWQRTIPGVVLNHKSLFCYDEALHDWFQQYKFKGNIGLASSFNRELSAYFRKKRQSLIVPIPVSDERLKSRGFNQVEELLKAAMISYVPLLKKKGEIESPQSNKTRRERLKAQQSFYVPVEHLSLINQRHVLIVDDVYTTGRTVLHAKACLAQGNPQSIQTFSLAR</sequence>
<organism evidence="3 4">
    <name type="scientific">Vagococcus allomyrinae</name>
    <dbReference type="NCBI Taxonomy" id="2794353"/>
    <lineage>
        <taxon>Bacteria</taxon>
        <taxon>Bacillati</taxon>
        <taxon>Bacillota</taxon>
        <taxon>Bacilli</taxon>
        <taxon>Lactobacillales</taxon>
        <taxon>Enterococcaceae</taxon>
        <taxon>Vagococcus</taxon>
    </lineage>
</organism>
<evidence type="ECO:0000313" key="4">
    <source>
        <dbReference type="Proteomes" id="UP000674938"/>
    </source>
</evidence>
<dbReference type="AlphaFoldDB" id="A0A940STL5"/>
<dbReference type="PANTHER" id="PTHR47505:SF1">
    <property type="entry name" value="DNA UTILIZATION PROTEIN YHGH"/>
    <property type="match status" value="1"/>
</dbReference>
<proteinExistence type="inferred from homology"/>
<dbReference type="EMBL" id="JAEEGA010000015">
    <property type="protein sequence ID" value="MBP1043257.1"/>
    <property type="molecule type" value="Genomic_DNA"/>
</dbReference>
<comment type="similarity">
    <text evidence="1">Belongs to the ComF/GntX family.</text>
</comment>
<evidence type="ECO:0000256" key="1">
    <source>
        <dbReference type="ARBA" id="ARBA00008007"/>
    </source>
</evidence>